<gene>
    <name evidence="1" type="ORF">METZ01_LOCUS196167</name>
</gene>
<dbReference type="AlphaFoldDB" id="A0A382E032"/>
<sequence length="116" mass="13285">MPQKNWDKGRDGKHLGTDDLAAMSIQEMLEHLKKWYGVTDIKPTIDITTYDRPPWTTPGDPVIHNALECWNDSADEWGGGILFEEMAHFHLSIMIKRKDVIQHITQAADGDFPPTW</sequence>
<name>A0A382E032_9ZZZZ</name>
<dbReference type="EMBL" id="UINC01041691">
    <property type="protein sequence ID" value="SVB43313.1"/>
    <property type="molecule type" value="Genomic_DNA"/>
</dbReference>
<proteinExistence type="predicted"/>
<protein>
    <submittedName>
        <fullName evidence="1">Uncharacterized protein</fullName>
    </submittedName>
</protein>
<organism evidence="1">
    <name type="scientific">marine metagenome</name>
    <dbReference type="NCBI Taxonomy" id="408172"/>
    <lineage>
        <taxon>unclassified sequences</taxon>
        <taxon>metagenomes</taxon>
        <taxon>ecological metagenomes</taxon>
    </lineage>
</organism>
<evidence type="ECO:0000313" key="1">
    <source>
        <dbReference type="EMBL" id="SVB43313.1"/>
    </source>
</evidence>
<reference evidence="1" key="1">
    <citation type="submission" date="2018-05" db="EMBL/GenBank/DDBJ databases">
        <authorList>
            <person name="Lanie J.A."/>
            <person name="Ng W.-L."/>
            <person name="Kazmierczak K.M."/>
            <person name="Andrzejewski T.M."/>
            <person name="Davidsen T.M."/>
            <person name="Wayne K.J."/>
            <person name="Tettelin H."/>
            <person name="Glass J.I."/>
            <person name="Rusch D."/>
            <person name="Podicherti R."/>
            <person name="Tsui H.-C.T."/>
            <person name="Winkler M.E."/>
        </authorList>
    </citation>
    <scope>NUCLEOTIDE SEQUENCE</scope>
</reference>
<accession>A0A382E032</accession>